<dbReference type="InterPro" id="IPR029000">
    <property type="entry name" value="Cyclophilin-like_dom_sf"/>
</dbReference>
<organism evidence="3">
    <name type="scientific">freshwater metagenome</name>
    <dbReference type="NCBI Taxonomy" id="449393"/>
    <lineage>
        <taxon>unclassified sequences</taxon>
        <taxon>metagenomes</taxon>
        <taxon>ecological metagenomes</taxon>
    </lineage>
</organism>
<dbReference type="InterPro" id="IPR002130">
    <property type="entry name" value="Cyclophilin-type_PPIase_dom"/>
</dbReference>
<reference evidence="3" key="1">
    <citation type="submission" date="2020-05" db="EMBL/GenBank/DDBJ databases">
        <authorList>
            <person name="Chiriac C."/>
            <person name="Salcher M."/>
            <person name="Ghai R."/>
            <person name="Kavagutti S V."/>
        </authorList>
    </citation>
    <scope>NUCLEOTIDE SEQUENCE</scope>
</reference>
<evidence type="ECO:0000256" key="1">
    <source>
        <dbReference type="SAM" id="MobiDB-lite"/>
    </source>
</evidence>
<dbReference type="PANTHER" id="PTHR45625">
    <property type="entry name" value="PEPTIDYL-PROLYL CIS-TRANS ISOMERASE-RELATED"/>
    <property type="match status" value="1"/>
</dbReference>
<dbReference type="Pfam" id="PF00160">
    <property type="entry name" value="Pro_isomerase"/>
    <property type="match status" value="1"/>
</dbReference>
<dbReference type="InterPro" id="IPR044666">
    <property type="entry name" value="Cyclophilin_A-like"/>
</dbReference>
<proteinExistence type="predicted"/>
<gene>
    <name evidence="3" type="ORF">UFOPK1689_00232</name>
</gene>
<feature type="region of interest" description="Disordered" evidence="1">
    <location>
        <begin position="48"/>
        <end position="74"/>
    </location>
</feature>
<accession>A0A6J6DL73</accession>
<dbReference type="SUPFAM" id="SSF50891">
    <property type="entry name" value="Cyclophilin-like"/>
    <property type="match status" value="1"/>
</dbReference>
<evidence type="ECO:0000313" key="3">
    <source>
        <dbReference type="EMBL" id="CAB4564116.1"/>
    </source>
</evidence>
<dbReference type="GO" id="GO:0003755">
    <property type="term" value="F:peptidyl-prolyl cis-trans isomerase activity"/>
    <property type="evidence" value="ECO:0007669"/>
    <property type="project" value="InterPro"/>
</dbReference>
<feature type="domain" description="PPIase cyclophilin-type" evidence="2">
    <location>
        <begin position="88"/>
        <end position="235"/>
    </location>
</feature>
<protein>
    <submittedName>
        <fullName evidence="3">Unannotated protein</fullName>
    </submittedName>
</protein>
<evidence type="ECO:0000259" key="2">
    <source>
        <dbReference type="PROSITE" id="PS50072"/>
    </source>
</evidence>
<name>A0A6J6DL73_9ZZZZ</name>
<sequence length="237" mass="25464">MFEQIHKSVQSEAIFAKAFVSLFIVLMLTVSVNSADASTKSKSVKNSKAEEIKCNPSNAKAHSPKEVTPAEGKPKRLPRTITLETNCGDIQITTLASKAPVTVAHMVKLARNGFFDESICHRLINRGAYVLQCGDPTATGKGGPKFVFQDENLPMGAEGNYPEGTVAMWNKGPGTNGSQFFLVYSDTTLIKGNYTIWGTITQGLEIVKAIAKMGVRGGGLEGAPNQMISIEKVIISN</sequence>
<dbReference type="AlphaFoldDB" id="A0A6J6DL73"/>
<dbReference type="EMBL" id="CAEZTN010000003">
    <property type="protein sequence ID" value="CAB4564116.1"/>
    <property type="molecule type" value="Genomic_DNA"/>
</dbReference>
<dbReference type="PROSITE" id="PS50072">
    <property type="entry name" value="CSA_PPIASE_2"/>
    <property type="match status" value="1"/>
</dbReference>
<dbReference type="PANTHER" id="PTHR45625:SF3">
    <property type="entry name" value="PEPTIDYL-PROLYL CIS-TRANS ISOMERASE B-RELATED"/>
    <property type="match status" value="1"/>
</dbReference>
<dbReference type="Gene3D" id="2.40.100.10">
    <property type="entry name" value="Cyclophilin-like"/>
    <property type="match status" value="1"/>
</dbReference>
<dbReference type="PRINTS" id="PR00153">
    <property type="entry name" value="CSAPPISMRASE"/>
</dbReference>